<dbReference type="InterPro" id="IPR032816">
    <property type="entry name" value="VTT_dom"/>
</dbReference>
<feature type="transmembrane region" description="Helical" evidence="6">
    <location>
        <begin position="67"/>
        <end position="87"/>
    </location>
</feature>
<dbReference type="AlphaFoldDB" id="A0AAU0UQC6"/>
<dbReference type="RefSeq" id="WP_366922527.1">
    <property type="nucleotide sequence ID" value="NZ_CP121694.1"/>
</dbReference>
<evidence type="ECO:0000256" key="4">
    <source>
        <dbReference type="ARBA" id="ARBA00022989"/>
    </source>
</evidence>
<sequence length="198" mass="22148">MGSLSPSIGLNLFTVYYNYLQNFILGHHLTSIGWIVVLSLIRPFTLIPISMLGFIVAATHSSLGSIIILNISAFISSTVIFSISRRFANPLLKYWANNRWLKKTKQYGFETILFLRGSMLVHFDILSAVSGTTNVPFTSFFTASFLGFLPETLVYGLLAAVINDFSKFYLAAPVFLLYFIVVVLIRKKVKQINETSTG</sequence>
<keyword evidence="3 6" id="KW-0812">Transmembrane</keyword>
<dbReference type="EMBL" id="CP121694">
    <property type="protein sequence ID" value="WRO23140.1"/>
    <property type="molecule type" value="Genomic_DNA"/>
</dbReference>
<feature type="domain" description="VTT" evidence="7">
    <location>
        <begin position="48"/>
        <end position="158"/>
    </location>
</feature>
<dbReference type="GO" id="GO:0005886">
    <property type="term" value="C:plasma membrane"/>
    <property type="evidence" value="ECO:0007669"/>
    <property type="project" value="UniProtKB-SubCell"/>
</dbReference>
<keyword evidence="2 6" id="KW-1003">Cell membrane</keyword>
<comment type="subcellular location">
    <subcellularLocation>
        <location evidence="1 6">Cell membrane</location>
        <topology evidence="1 6">Multi-pass membrane protein</topology>
    </subcellularLocation>
</comment>
<reference evidence="8 9" key="1">
    <citation type="submission" date="2023-04" db="EMBL/GenBank/DDBJ databases">
        <authorList>
            <person name="Hsu D."/>
        </authorList>
    </citation>
    <scope>NUCLEOTIDE SEQUENCE [LARGE SCALE GENOMIC DNA]</scope>
    <source>
        <strain evidence="8 9">MK1</strain>
    </source>
</reference>
<dbReference type="InterPro" id="IPR015414">
    <property type="entry name" value="TMEM64"/>
</dbReference>
<gene>
    <name evidence="8" type="ORF">MFMK1_002989</name>
</gene>
<evidence type="ECO:0000259" key="7">
    <source>
        <dbReference type="Pfam" id="PF09335"/>
    </source>
</evidence>
<evidence type="ECO:0000256" key="1">
    <source>
        <dbReference type="ARBA" id="ARBA00004651"/>
    </source>
</evidence>
<keyword evidence="9" id="KW-1185">Reference proteome</keyword>
<evidence type="ECO:0000313" key="9">
    <source>
        <dbReference type="Proteomes" id="UP001329915"/>
    </source>
</evidence>
<evidence type="ECO:0000256" key="3">
    <source>
        <dbReference type="ARBA" id="ARBA00022692"/>
    </source>
</evidence>
<evidence type="ECO:0000256" key="5">
    <source>
        <dbReference type="ARBA" id="ARBA00023136"/>
    </source>
</evidence>
<name>A0AAU0UQC6_9FIRM</name>
<dbReference type="PANTHER" id="PTHR12677:SF59">
    <property type="entry name" value="GOLGI APPARATUS MEMBRANE PROTEIN TVP38-RELATED"/>
    <property type="match status" value="1"/>
</dbReference>
<evidence type="ECO:0000313" key="8">
    <source>
        <dbReference type="EMBL" id="WRO23140.1"/>
    </source>
</evidence>
<comment type="caution">
    <text evidence="6">Lacks conserved residue(s) required for the propagation of feature annotation.</text>
</comment>
<dbReference type="KEGG" id="dbc:MFMK1_002989"/>
<keyword evidence="4 6" id="KW-1133">Transmembrane helix</keyword>
<organism evidence="8 9">
    <name type="scientific">Metallumcola ferriviriculae</name>
    <dbReference type="NCBI Taxonomy" id="3039180"/>
    <lineage>
        <taxon>Bacteria</taxon>
        <taxon>Bacillati</taxon>
        <taxon>Bacillota</taxon>
        <taxon>Clostridia</taxon>
        <taxon>Neomoorellales</taxon>
        <taxon>Desulfitibacteraceae</taxon>
        <taxon>Metallumcola</taxon>
    </lineage>
</organism>
<protein>
    <recommendedName>
        <fullName evidence="6">TVP38/TMEM64 family membrane protein</fullName>
    </recommendedName>
</protein>
<evidence type="ECO:0000256" key="2">
    <source>
        <dbReference type="ARBA" id="ARBA00022475"/>
    </source>
</evidence>
<keyword evidence="5 6" id="KW-0472">Membrane</keyword>
<comment type="similarity">
    <text evidence="6">Belongs to the TVP38/TMEM64 family.</text>
</comment>
<proteinExistence type="inferred from homology"/>
<dbReference type="Proteomes" id="UP001329915">
    <property type="component" value="Chromosome"/>
</dbReference>
<accession>A0AAU0UQC6</accession>
<dbReference type="Pfam" id="PF09335">
    <property type="entry name" value="VTT_dom"/>
    <property type="match status" value="1"/>
</dbReference>
<feature type="transmembrane region" description="Helical" evidence="6">
    <location>
        <begin position="168"/>
        <end position="185"/>
    </location>
</feature>
<evidence type="ECO:0000256" key="6">
    <source>
        <dbReference type="RuleBase" id="RU366058"/>
    </source>
</evidence>
<feature type="transmembrane region" description="Helical" evidence="6">
    <location>
        <begin position="32"/>
        <end position="55"/>
    </location>
</feature>
<dbReference type="PANTHER" id="PTHR12677">
    <property type="entry name" value="GOLGI APPARATUS MEMBRANE PROTEIN TVP38-RELATED"/>
    <property type="match status" value="1"/>
</dbReference>
<feature type="transmembrane region" description="Helical" evidence="6">
    <location>
        <begin position="140"/>
        <end position="162"/>
    </location>
</feature>